<dbReference type="GO" id="GO:0030313">
    <property type="term" value="C:cell envelope"/>
    <property type="evidence" value="ECO:0007669"/>
    <property type="project" value="UniProtKB-SubCell"/>
</dbReference>
<feature type="signal peptide" evidence="5">
    <location>
        <begin position="1"/>
        <end position="32"/>
    </location>
</feature>
<keyword evidence="3 5" id="KW-0732">Signal</keyword>
<evidence type="ECO:0000256" key="3">
    <source>
        <dbReference type="ARBA" id="ARBA00022729"/>
    </source>
</evidence>
<evidence type="ECO:0000259" key="6">
    <source>
        <dbReference type="SMART" id="SM00062"/>
    </source>
</evidence>
<dbReference type="Pfam" id="PF00497">
    <property type="entry name" value="SBP_bac_3"/>
    <property type="match status" value="1"/>
</dbReference>
<evidence type="ECO:0000256" key="2">
    <source>
        <dbReference type="ARBA" id="ARBA00010333"/>
    </source>
</evidence>
<evidence type="ECO:0000313" key="8">
    <source>
        <dbReference type="Proteomes" id="UP000255193"/>
    </source>
</evidence>
<dbReference type="InterPro" id="IPR001638">
    <property type="entry name" value="Solute-binding_3/MltF_N"/>
</dbReference>
<evidence type="ECO:0000256" key="5">
    <source>
        <dbReference type="SAM" id="SignalP"/>
    </source>
</evidence>
<evidence type="ECO:0000256" key="4">
    <source>
        <dbReference type="RuleBase" id="RU003744"/>
    </source>
</evidence>
<dbReference type="PANTHER" id="PTHR35936">
    <property type="entry name" value="MEMBRANE-BOUND LYTIC MUREIN TRANSGLYCOSYLASE F"/>
    <property type="match status" value="1"/>
</dbReference>
<reference evidence="7 8" key="1">
    <citation type="submission" date="2018-06" db="EMBL/GenBank/DDBJ databases">
        <authorList>
            <consortium name="Pathogen Informatics"/>
            <person name="Doyle S."/>
        </authorList>
    </citation>
    <scope>NUCLEOTIDE SEQUENCE [LARGE SCALE GENOMIC DNA]</scope>
    <source>
        <strain evidence="7 8">NCTC11091</strain>
    </source>
</reference>
<dbReference type="SMART" id="SM00062">
    <property type="entry name" value="PBPb"/>
    <property type="match status" value="1"/>
</dbReference>
<dbReference type="Proteomes" id="UP000255193">
    <property type="component" value="Unassembled WGS sequence"/>
</dbReference>
<name>A0A378Q614_9GAMM</name>
<dbReference type="PROSITE" id="PS51257">
    <property type="entry name" value="PROKAR_LIPOPROTEIN"/>
    <property type="match status" value="1"/>
</dbReference>
<dbReference type="RefSeq" id="WP_249024942.1">
    <property type="nucleotide sequence ID" value="NZ_MXAO01000067.1"/>
</dbReference>
<proteinExistence type="inferred from homology"/>
<gene>
    <name evidence="7" type="primary">artJ_2</name>
    <name evidence="7" type="ORF">NCTC11091_01776</name>
</gene>
<feature type="chain" id="PRO_5016911991" evidence="5">
    <location>
        <begin position="33"/>
        <end position="285"/>
    </location>
</feature>
<evidence type="ECO:0000313" key="7">
    <source>
        <dbReference type="EMBL" id="STY95966.1"/>
    </source>
</evidence>
<dbReference type="EMBL" id="UGQA01000001">
    <property type="protein sequence ID" value="STY95966.1"/>
    <property type="molecule type" value="Genomic_DNA"/>
</dbReference>
<dbReference type="Gene3D" id="3.40.190.10">
    <property type="entry name" value="Periplasmic binding protein-like II"/>
    <property type="match status" value="2"/>
</dbReference>
<dbReference type="AlphaFoldDB" id="A0A378Q614"/>
<sequence>MKVMEINRVSPTWQRMCLSGLLAGVAAFGVSACQKSTDSGATSAANAPAASASGSAADNANWPQIRIATESSYAPFSYKDAQGNVVGFEIDLAHELCEQAKIRCEIISQDWDGLIPGLQAQKYSAIMASMSDTPTRREVVTFSEPYFINNLVILGKKGVDKGADDLAGKTIAVERATTAADYIAAHFPNAVVKSYDNQENAYLDLASGRADLMLSDSAPALHWLNTDRGQGFEVKGEPIKIDDKIAIAMRQNDPLVGQFNDALAALKANGKYDKLYHQYFADIHQ</sequence>
<comment type="similarity">
    <text evidence="2 4">Belongs to the bacterial solute-binding protein 3 family.</text>
</comment>
<comment type="subcellular location">
    <subcellularLocation>
        <location evidence="1">Cell envelope</location>
    </subcellularLocation>
</comment>
<organism evidence="7 8">
    <name type="scientific">Faucicola atlantae</name>
    <dbReference type="NCBI Taxonomy" id="34059"/>
    <lineage>
        <taxon>Bacteria</taxon>
        <taxon>Pseudomonadati</taxon>
        <taxon>Pseudomonadota</taxon>
        <taxon>Gammaproteobacteria</taxon>
        <taxon>Moraxellales</taxon>
        <taxon>Moraxellaceae</taxon>
        <taxon>Faucicola</taxon>
    </lineage>
</organism>
<feature type="domain" description="Solute-binding protein family 3/N-terminal" evidence="6">
    <location>
        <begin position="64"/>
        <end position="283"/>
    </location>
</feature>
<dbReference type="PROSITE" id="PS01039">
    <property type="entry name" value="SBP_BACTERIAL_3"/>
    <property type="match status" value="1"/>
</dbReference>
<dbReference type="SUPFAM" id="SSF53850">
    <property type="entry name" value="Periplasmic binding protein-like II"/>
    <property type="match status" value="1"/>
</dbReference>
<evidence type="ECO:0000256" key="1">
    <source>
        <dbReference type="ARBA" id="ARBA00004196"/>
    </source>
</evidence>
<protein>
    <submittedName>
        <fullName evidence="7">ABC transporter arginine-binding protein 1</fullName>
    </submittedName>
</protein>
<dbReference type="PANTHER" id="PTHR35936:SF17">
    <property type="entry name" value="ARGININE-BINDING EXTRACELLULAR PROTEIN ARTP"/>
    <property type="match status" value="1"/>
</dbReference>
<accession>A0A378Q614</accession>
<dbReference type="InterPro" id="IPR018313">
    <property type="entry name" value="SBP_3_CS"/>
</dbReference>